<dbReference type="GO" id="GO:0031146">
    <property type="term" value="P:SCF-dependent proteasomal ubiquitin-dependent protein catabolic process"/>
    <property type="evidence" value="ECO:0007669"/>
    <property type="project" value="EnsemblFungi"/>
</dbReference>
<evidence type="ECO:0000313" key="5">
    <source>
        <dbReference type="EMBL" id="RXG49190.1"/>
    </source>
</evidence>
<accession>A0A2J8C146</accession>
<evidence type="ECO:0000313" key="4">
    <source>
        <dbReference type="EMBL" id="PNH30722.1"/>
    </source>
</evidence>
<dbReference type="GO" id="GO:0005737">
    <property type="term" value="C:cytoplasm"/>
    <property type="evidence" value="ECO:0007669"/>
    <property type="project" value="EnsemblFungi"/>
</dbReference>
<feature type="region of interest" description="Disordered" evidence="2">
    <location>
        <begin position="150"/>
        <end position="236"/>
    </location>
</feature>
<dbReference type="InterPro" id="IPR050113">
    <property type="entry name" value="Ub_conjugating_enzyme"/>
</dbReference>
<dbReference type="GO" id="GO:0019005">
    <property type="term" value="C:SCF ubiquitin ligase complex"/>
    <property type="evidence" value="ECO:0007669"/>
    <property type="project" value="EnsemblFungi"/>
</dbReference>
<dbReference type="GO" id="GO:0000209">
    <property type="term" value="P:protein polyubiquitination"/>
    <property type="evidence" value="ECO:0007669"/>
    <property type="project" value="EnsemblFungi"/>
</dbReference>
<dbReference type="GO" id="GO:0000086">
    <property type="term" value="P:G2/M transition of mitotic cell cycle"/>
    <property type="evidence" value="ECO:0007669"/>
    <property type="project" value="EnsemblFungi"/>
</dbReference>
<dbReference type="Proteomes" id="UP000236305">
    <property type="component" value="Unassembled WGS sequence"/>
</dbReference>
<dbReference type="GO" id="GO:0000082">
    <property type="term" value="P:G1/S transition of mitotic cell cycle"/>
    <property type="evidence" value="ECO:0007669"/>
    <property type="project" value="EnsemblFungi"/>
</dbReference>
<feature type="compositionally biased region" description="Basic and acidic residues" evidence="2">
    <location>
        <begin position="150"/>
        <end position="164"/>
    </location>
</feature>
<dbReference type="SMR" id="A0A2J8C146"/>
<dbReference type="GO" id="GO:0030466">
    <property type="term" value="P:silent mating-type cassette heterochromatin formation"/>
    <property type="evidence" value="ECO:0007669"/>
    <property type="project" value="EnsemblFungi"/>
</dbReference>
<reference evidence="5 7" key="2">
    <citation type="submission" date="2018-12" db="EMBL/GenBank/DDBJ databases">
        <title>Genome of Verticillium dahliae isolate Getta Getta.</title>
        <authorList>
            <person name="Gardiner D.M."/>
        </authorList>
    </citation>
    <scope>NUCLEOTIDE SEQUENCE [LARGE SCALE GENOMIC DNA]</scope>
    <source>
        <strain evidence="5 7">Getta Getta</strain>
    </source>
</reference>
<reference evidence="4 6" key="1">
    <citation type="submission" date="2017-12" db="EMBL/GenBank/DDBJ databases">
        <title>Comparative genomics yields insights into virulence evolution of Verticillium dahliae.</title>
        <authorList>
            <person name="Fan R."/>
            <person name="Armitage A.D."/>
            <person name="Cascant-Lopez E."/>
            <person name="Sobczyk M."/>
            <person name="Cockerton H.M."/>
            <person name="Harrison R.J."/>
        </authorList>
    </citation>
    <scope>NUCLEOTIDE SEQUENCE [LARGE SCALE GENOMIC DNA]</scope>
    <source>
        <strain evidence="4 6">12008</strain>
    </source>
</reference>
<dbReference type="OMA" id="FQAHIKF"/>
<dbReference type="PANTHER" id="PTHR24067">
    <property type="entry name" value="UBIQUITIN-CONJUGATING ENZYME E2"/>
    <property type="match status" value="1"/>
</dbReference>
<dbReference type="Proteomes" id="UP000288725">
    <property type="component" value="Chromosome 2"/>
</dbReference>
<dbReference type="InterPro" id="IPR016135">
    <property type="entry name" value="UBQ-conjugating_enzyme/RWD"/>
</dbReference>
<evidence type="ECO:0000313" key="7">
    <source>
        <dbReference type="Proteomes" id="UP000288725"/>
    </source>
</evidence>
<dbReference type="EMBL" id="RSDZ01000017">
    <property type="protein sequence ID" value="RXG49190.1"/>
    <property type="molecule type" value="Genomic_DNA"/>
</dbReference>
<name>A0A2J8C146_VERDA</name>
<feature type="domain" description="UBC core" evidence="3">
    <location>
        <begin position="1"/>
        <end position="160"/>
    </location>
</feature>
<dbReference type="GO" id="GO:0005634">
    <property type="term" value="C:nucleus"/>
    <property type="evidence" value="ECO:0007669"/>
    <property type="project" value="EnsemblFungi"/>
</dbReference>
<dbReference type="Gene3D" id="3.10.110.10">
    <property type="entry name" value="Ubiquitin Conjugating Enzyme"/>
    <property type="match status" value="1"/>
</dbReference>
<feature type="compositionally biased region" description="Acidic residues" evidence="2">
    <location>
        <begin position="184"/>
        <end position="197"/>
    </location>
</feature>
<dbReference type="InterPro" id="IPR000608">
    <property type="entry name" value="UBC"/>
</dbReference>
<dbReference type="EMBL" id="MPSH01000019">
    <property type="protein sequence ID" value="PNH30722.1"/>
    <property type="molecule type" value="Genomic_DNA"/>
</dbReference>
<evidence type="ECO:0000259" key="3">
    <source>
        <dbReference type="PROSITE" id="PS50127"/>
    </source>
</evidence>
<dbReference type="SUPFAM" id="SSF54495">
    <property type="entry name" value="UBC-like"/>
    <property type="match status" value="1"/>
</dbReference>
<feature type="compositionally biased region" description="Acidic residues" evidence="2">
    <location>
        <begin position="204"/>
        <end position="222"/>
    </location>
</feature>
<evidence type="ECO:0000256" key="1">
    <source>
        <dbReference type="ARBA" id="ARBA00022786"/>
    </source>
</evidence>
<dbReference type="GO" id="GO:0051865">
    <property type="term" value="P:protein autoubiquitination"/>
    <property type="evidence" value="ECO:0007669"/>
    <property type="project" value="EnsemblFungi"/>
</dbReference>
<protein>
    <recommendedName>
        <fullName evidence="3">UBC core domain-containing protein</fullName>
    </recommendedName>
</protein>
<dbReference type="GO" id="GO:0010828">
    <property type="term" value="P:positive regulation of D-glucose transmembrane transport"/>
    <property type="evidence" value="ECO:0007669"/>
    <property type="project" value="EnsemblFungi"/>
</dbReference>
<dbReference type="GO" id="GO:0061630">
    <property type="term" value="F:ubiquitin protein ligase activity"/>
    <property type="evidence" value="ECO:0007669"/>
    <property type="project" value="EnsemblFungi"/>
</dbReference>
<dbReference type="AlphaFoldDB" id="A0A2J8C146"/>
<dbReference type="PROSITE" id="PS50127">
    <property type="entry name" value="UBC_2"/>
    <property type="match status" value="1"/>
</dbReference>
<proteinExistence type="predicted"/>
<dbReference type="Pfam" id="PF00179">
    <property type="entry name" value="UQ_con"/>
    <property type="match status" value="1"/>
</dbReference>
<gene>
    <name evidence="4" type="ORF">BJF96_g6063</name>
    <name evidence="5" type="ORF">VDGE_08487</name>
</gene>
<comment type="caution">
    <text evidence="4">The sequence shown here is derived from an EMBL/GenBank/DDBJ whole genome shotgun (WGS) entry which is preliminary data.</text>
</comment>
<dbReference type="SMART" id="SM00212">
    <property type="entry name" value="UBCc"/>
    <property type="match status" value="1"/>
</dbReference>
<evidence type="ECO:0000313" key="6">
    <source>
        <dbReference type="Proteomes" id="UP000236305"/>
    </source>
</evidence>
<evidence type="ECO:0000256" key="2">
    <source>
        <dbReference type="SAM" id="MobiDB-lite"/>
    </source>
</evidence>
<sequence length="236" mass="26776">MAQKRLMSELQTLQKEKWVYIDVDEQNVLKWKIGLMVVNPDSVFNGAYLKAAMTFTSEYPYQPPTFQFQTKNIVHPNVYYDGKLCISILHKPGEDEQSGEQACERWSPLQGVESVLRSVLLLLDDPEINSPANVDAGVLYRDSREEYNKRASETVEASRKDIPEGVKFPTTADLEPVPQKPVDDDAFWNETDDEGDFDLGGSDSDFEMDEYNEDEEDDDADDSSNTAARKKDNTKA</sequence>
<organism evidence="4 6">
    <name type="scientific">Verticillium dahliae</name>
    <name type="common">Verticillium wilt</name>
    <dbReference type="NCBI Taxonomy" id="27337"/>
    <lineage>
        <taxon>Eukaryota</taxon>
        <taxon>Fungi</taxon>
        <taxon>Dikarya</taxon>
        <taxon>Ascomycota</taxon>
        <taxon>Pezizomycotina</taxon>
        <taxon>Sordariomycetes</taxon>
        <taxon>Hypocreomycetidae</taxon>
        <taxon>Glomerellales</taxon>
        <taxon>Plectosphaerellaceae</taxon>
        <taxon>Verticillium</taxon>
    </lineage>
</organism>
<keyword evidence="1" id="KW-0833">Ubl conjugation pathway</keyword>